<dbReference type="STRING" id="64791.A0A151X3J2"/>
<name>A0A151X3J2_9HYME</name>
<accession>A0A151X3J2</accession>
<evidence type="ECO:0000313" key="2">
    <source>
        <dbReference type="EMBL" id="KYQ54962.1"/>
    </source>
</evidence>
<reference evidence="2 3" key="1">
    <citation type="submission" date="2015-09" db="EMBL/GenBank/DDBJ databases">
        <title>Trachymyrmex zeteki WGS genome.</title>
        <authorList>
            <person name="Nygaard S."/>
            <person name="Hu H."/>
            <person name="Boomsma J."/>
            <person name="Zhang G."/>
        </authorList>
    </citation>
    <scope>NUCLEOTIDE SEQUENCE [LARGE SCALE GENOMIC DNA]</scope>
    <source>
        <strain evidence="2">Tzet28-1</strain>
        <tissue evidence="2">Whole body</tissue>
    </source>
</reference>
<feature type="region of interest" description="Disordered" evidence="1">
    <location>
        <begin position="220"/>
        <end position="268"/>
    </location>
</feature>
<protein>
    <submittedName>
        <fullName evidence="2">Uncharacterized protein</fullName>
    </submittedName>
</protein>
<proteinExistence type="predicted"/>
<dbReference type="Proteomes" id="UP000075809">
    <property type="component" value="Unassembled WGS sequence"/>
</dbReference>
<keyword evidence="3" id="KW-1185">Reference proteome</keyword>
<dbReference type="EMBL" id="KQ982562">
    <property type="protein sequence ID" value="KYQ54962.1"/>
    <property type="molecule type" value="Genomic_DNA"/>
</dbReference>
<evidence type="ECO:0000313" key="3">
    <source>
        <dbReference type="Proteomes" id="UP000075809"/>
    </source>
</evidence>
<gene>
    <name evidence="2" type="ORF">ALC60_06304</name>
</gene>
<sequence length="459" mass="52442">MEIAASAMLDGLKNNRIGKLALSRFLSQNNVFVTECTNNVILFYVVTYLYQEFRTITTEYLIEWSNSTFTLSQTLRWFPARGIKLNFASEGIIIFVSHGIPSISLSWLNVWINKTPGDPDAAERKMRNIYRGYILHIGCGERRSSRFGRVIFLDFIEKDCIDHVFVVNCLPLPLRSFEVFAVFSLIAVSLDGGRDFFREQQGGANVSKALAPRIDALQPQLRGGWGPDTRRKASVSDATSLRSDRSDLTRAPPSYARQAQQDARSSNSSRARSTVICVAYPAAGPCLRYGRTSDRGIIAQKRKRGFAASRLVPELAQTSLWPASQEYNRRCGKKKVERGWLLQIICYFFSGDVADIFRCGHKVLRVIHQYYFVSHLRFNNFPIVARSYLLKPKVIITIARELGDFRLSRKILDLAVLRRCTFRFRILFTRVFQDTFAPFLIIPSVLPDSQWSRNFSQPR</sequence>
<feature type="compositionally biased region" description="Low complexity" evidence="1">
    <location>
        <begin position="254"/>
        <end position="268"/>
    </location>
</feature>
<dbReference type="AlphaFoldDB" id="A0A151X3J2"/>
<evidence type="ECO:0000256" key="1">
    <source>
        <dbReference type="SAM" id="MobiDB-lite"/>
    </source>
</evidence>
<organism evidence="2 3">
    <name type="scientific">Mycetomoellerius zeteki</name>
    <dbReference type="NCBI Taxonomy" id="64791"/>
    <lineage>
        <taxon>Eukaryota</taxon>
        <taxon>Metazoa</taxon>
        <taxon>Ecdysozoa</taxon>
        <taxon>Arthropoda</taxon>
        <taxon>Hexapoda</taxon>
        <taxon>Insecta</taxon>
        <taxon>Pterygota</taxon>
        <taxon>Neoptera</taxon>
        <taxon>Endopterygota</taxon>
        <taxon>Hymenoptera</taxon>
        <taxon>Apocrita</taxon>
        <taxon>Aculeata</taxon>
        <taxon>Formicoidea</taxon>
        <taxon>Formicidae</taxon>
        <taxon>Myrmicinae</taxon>
        <taxon>Mycetomoellerius</taxon>
    </lineage>
</organism>